<dbReference type="Proteomes" id="UP001500459">
    <property type="component" value="Unassembled WGS sequence"/>
</dbReference>
<keyword evidence="1" id="KW-0812">Transmembrane</keyword>
<gene>
    <name evidence="2" type="ORF">GCM10022393_13010</name>
</gene>
<evidence type="ECO:0000313" key="3">
    <source>
        <dbReference type="Proteomes" id="UP001500459"/>
    </source>
</evidence>
<sequence>MSINKIKIGGILYIVGCILFVPIGLVGVVGVKKAMNEVKEQKFIEQEYGSN</sequence>
<feature type="transmembrane region" description="Helical" evidence="1">
    <location>
        <begin position="12"/>
        <end position="31"/>
    </location>
</feature>
<reference evidence="3" key="1">
    <citation type="journal article" date="2019" name="Int. J. Syst. Evol. Microbiol.">
        <title>The Global Catalogue of Microorganisms (GCM) 10K type strain sequencing project: providing services to taxonomists for standard genome sequencing and annotation.</title>
        <authorList>
            <consortium name="The Broad Institute Genomics Platform"/>
            <consortium name="The Broad Institute Genome Sequencing Center for Infectious Disease"/>
            <person name="Wu L."/>
            <person name="Ma J."/>
        </authorList>
    </citation>
    <scope>NUCLEOTIDE SEQUENCE [LARGE SCALE GENOMIC DNA]</scope>
    <source>
        <strain evidence="3">JCM 17106</strain>
    </source>
</reference>
<evidence type="ECO:0000313" key="2">
    <source>
        <dbReference type="EMBL" id="GAA4113786.1"/>
    </source>
</evidence>
<organism evidence="2 3">
    <name type="scientific">Aquimarina addita</name>
    <dbReference type="NCBI Taxonomy" id="870485"/>
    <lineage>
        <taxon>Bacteria</taxon>
        <taxon>Pseudomonadati</taxon>
        <taxon>Bacteroidota</taxon>
        <taxon>Flavobacteriia</taxon>
        <taxon>Flavobacteriales</taxon>
        <taxon>Flavobacteriaceae</taxon>
        <taxon>Aquimarina</taxon>
    </lineage>
</organism>
<dbReference type="EMBL" id="BAABCW010000003">
    <property type="protein sequence ID" value="GAA4113786.1"/>
    <property type="molecule type" value="Genomic_DNA"/>
</dbReference>
<keyword evidence="1" id="KW-1133">Transmembrane helix</keyword>
<protein>
    <submittedName>
        <fullName evidence="2">Uncharacterized protein</fullName>
    </submittedName>
</protein>
<proteinExistence type="predicted"/>
<keyword evidence="3" id="KW-1185">Reference proteome</keyword>
<name>A0ABP7XEJ5_9FLAO</name>
<accession>A0ABP7XEJ5</accession>
<keyword evidence="1" id="KW-0472">Membrane</keyword>
<evidence type="ECO:0000256" key="1">
    <source>
        <dbReference type="SAM" id="Phobius"/>
    </source>
</evidence>
<comment type="caution">
    <text evidence="2">The sequence shown here is derived from an EMBL/GenBank/DDBJ whole genome shotgun (WGS) entry which is preliminary data.</text>
</comment>